<feature type="compositionally biased region" description="Low complexity" evidence="3">
    <location>
        <begin position="134"/>
        <end position="144"/>
    </location>
</feature>
<dbReference type="GO" id="GO:0030414">
    <property type="term" value="F:peptidase inhibitor activity"/>
    <property type="evidence" value="ECO:0007669"/>
    <property type="project" value="UniProtKB-KW"/>
</dbReference>
<evidence type="ECO:0000256" key="1">
    <source>
        <dbReference type="ARBA" id="ARBA00022690"/>
    </source>
</evidence>
<gene>
    <name evidence="4" type="ORF">JY651_11385</name>
</gene>
<feature type="compositionally biased region" description="Low complexity" evidence="3">
    <location>
        <begin position="92"/>
        <end position="126"/>
    </location>
</feature>
<keyword evidence="1 4" id="KW-0646">Protease inhibitor</keyword>
<dbReference type="RefSeq" id="WP_206727043.1">
    <property type="nucleotide sequence ID" value="NZ_CP071090.1"/>
</dbReference>
<accession>A0ABX7P4W7</accession>
<protein>
    <submittedName>
        <fullName evidence="4">Protease inhibitor I42 family protein</fullName>
    </submittedName>
</protein>
<dbReference type="SUPFAM" id="SSF141066">
    <property type="entry name" value="ICP-like"/>
    <property type="match status" value="1"/>
</dbReference>
<evidence type="ECO:0000256" key="3">
    <source>
        <dbReference type="SAM" id="MobiDB-lite"/>
    </source>
</evidence>
<keyword evidence="5" id="KW-1185">Reference proteome</keyword>
<evidence type="ECO:0000313" key="4">
    <source>
        <dbReference type="EMBL" id="QSQ25488.1"/>
    </source>
</evidence>
<dbReference type="Proteomes" id="UP000662747">
    <property type="component" value="Chromosome"/>
</dbReference>
<dbReference type="Gene3D" id="2.60.40.2020">
    <property type="match status" value="1"/>
</dbReference>
<proteinExistence type="predicted"/>
<feature type="region of interest" description="Disordered" evidence="3">
    <location>
        <begin position="1"/>
        <end position="30"/>
    </location>
</feature>
<sequence>MAKPKSGAKKTTPAGKAGAKPAAKKDNTARLDLIKNASKRVAKATTKLVKAVPEAAKVAKAAVKKAALPEKAPEEKAPKAAAAKAPEEKAPKAAAAKAPAAKKAAAPPAKTATAAAKAPAAKAAGGKASGKAGGAASAPVVPAADRPRPRATKLPPPGEPLTKREMEQLLTAGEGRGVTGEGSLKGRLVLVNDMPNLVVVGRDKRELTFLLQGPDQEVLPAYVDHKVSVSGLIRKTTNHGGVVDVRKYSAKKPEAEVVEVAPAETEPRLRYLSPGEVSMVTAAGMGAGIKGFASIRGNLEMTGEEFVLVVSNGGTRQQVSFLIEGKAASKGLRKHVGHTLQLQGVVDKTSGWGGRISAETVEPRPSEARAVSRDEMELVHIEGEVPTSVDVKLNHGLTVRLPEQPGFTWAIEPTVAKRVGLREANFEPGPNGGPATREFFFTPRNPGTFEVEFFLAKALTPGQVDRSFKINVTVKP</sequence>
<organism evidence="4 5">
    <name type="scientific">Pyxidicoccus parkwayensis</name>
    <dbReference type="NCBI Taxonomy" id="2813578"/>
    <lineage>
        <taxon>Bacteria</taxon>
        <taxon>Pseudomonadati</taxon>
        <taxon>Myxococcota</taxon>
        <taxon>Myxococcia</taxon>
        <taxon>Myxococcales</taxon>
        <taxon>Cystobacterineae</taxon>
        <taxon>Myxococcaceae</taxon>
        <taxon>Pyxidicoccus</taxon>
    </lineage>
</organism>
<evidence type="ECO:0000256" key="2">
    <source>
        <dbReference type="ARBA" id="ARBA00022704"/>
    </source>
</evidence>
<reference evidence="4 5" key="1">
    <citation type="submission" date="2021-02" db="EMBL/GenBank/DDBJ databases">
        <title>De Novo genome assembly of isolated myxobacteria.</title>
        <authorList>
            <person name="Stevens D.C."/>
        </authorList>
    </citation>
    <scope>NUCLEOTIDE SEQUENCE [LARGE SCALE GENOMIC DNA]</scope>
    <source>
        <strain evidence="5">SCPEA02</strain>
    </source>
</reference>
<keyword evidence="2" id="KW-0789">Thiol protease inhibitor</keyword>
<feature type="compositionally biased region" description="Low complexity" evidence="3">
    <location>
        <begin position="9"/>
        <end position="21"/>
    </location>
</feature>
<feature type="region of interest" description="Disordered" evidence="3">
    <location>
        <begin position="53"/>
        <end position="161"/>
    </location>
</feature>
<dbReference type="EMBL" id="CP071090">
    <property type="protein sequence ID" value="QSQ25488.1"/>
    <property type="molecule type" value="Genomic_DNA"/>
</dbReference>
<feature type="compositionally biased region" description="Low complexity" evidence="3">
    <location>
        <begin position="53"/>
        <end position="66"/>
    </location>
</feature>
<dbReference type="InterPro" id="IPR036331">
    <property type="entry name" value="Chagasin-like_sf"/>
</dbReference>
<name>A0ABX7P4W7_9BACT</name>
<evidence type="ECO:0000313" key="5">
    <source>
        <dbReference type="Proteomes" id="UP000662747"/>
    </source>
</evidence>
<feature type="compositionally biased region" description="Basic and acidic residues" evidence="3">
    <location>
        <begin position="67"/>
        <end position="78"/>
    </location>
</feature>